<comment type="caution">
    <text evidence="4">The sequence shown here is derived from an EMBL/GenBank/DDBJ whole genome shotgun (WGS) entry which is preliminary data.</text>
</comment>
<dbReference type="Pfam" id="PF13966">
    <property type="entry name" value="zf-RVT"/>
    <property type="match status" value="1"/>
</dbReference>
<organism evidence="4 5">
    <name type="scientific">Mikania micrantha</name>
    <name type="common">bitter vine</name>
    <dbReference type="NCBI Taxonomy" id="192012"/>
    <lineage>
        <taxon>Eukaryota</taxon>
        <taxon>Viridiplantae</taxon>
        <taxon>Streptophyta</taxon>
        <taxon>Embryophyta</taxon>
        <taxon>Tracheophyta</taxon>
        <taxon>Spermatophyta</taxon>
        <taxon>Magnoliopsida</taxon>
        <taxon>eudicotyledons</taxon>
        <taxon>Gunneridae</taxon>
        <taxon>Pentapetalae</taxon>
        <taxon>asterids</taxon>
        <taxon>campanulids</taxon>
        <taxon>Asterales</taxon>
        <taxon>Asteraceae</taxon>
        <taxon>Asteroideae</taxon>
        <taxon>Heliantheae alliance</taxon>
        <taxon>Eupatorieae</taxon>
        <taxon>Mikania</taxon>
    </lineage>
</organism>
<keyword evidence="1" id="KW-0694">RNA-binding</keyword>
<dbReference type="Pfam" id="PF00076">
    <property type="entry name" value="RRM_1"/>
    <property type="match status" value="1"/>
</dbReference>
<dbReference type="Gene3D" id="3.60.10.10">
    <property type="entry name" value="Endonuclease/exonuclease/phosphatase"/>
    <property type="match status" value="1"/>
</dbReference>
<dbReference type="InterPro" id="IPR035979">
    <property type="entry name" value="RBD_domain_sf"/>
</dbReference>
<evidence type="ECO:0000259" key="3">
    <source>
        <dbReference type="PROSITE" id="PS50102"/>
    </source>
</evidence>
<gene>
    <name evidence="4" type="ORF">E3N88_28368</name>
</gene>
<dbReference type="SMART" id="SM00360">
    <property type="entry name" value="RRM"/>
    <property type="match status" value="1"/>
</dbReference>
<dbReference type="Gene3D" id="3.30.70.330">
    <property type="match status" value="1"/>
</dbReference>
<feature type="compositionally biased region" description="Basic residues" evidence="2">
    <location>
        <begin position="950"/>
        <end position="960"/>
    </location>
</feature>
<dbReference type="Pfam" id="PF07727">
    <property type="entry name" value="RVT_2"/>
    <property type="match status" value="1"/>
</dbReference>
<protein>
    <recommendedName>
        <fullName evidence="3">RRM domain-containing protein</fullName>
    </recommendedName>
</protein>
<sequence length="1592" mass="181324">MKVVQLLFMGPMVIQFYPVVQIMEFKKALGPLIPMPIKFLVGPQHQAHVVIDYLPVGKQAIGLKWVFKLKTDENGKINKYKARLVAKGYVQEAGIDYEETFSPVARFETIRLILSLAAQYGWLVYQFDVKSAFLNGVLLEEVYVTQPPGFEISGKEDKVYRLHKALYGLKQAPRAWYSRIDTYLTSNGYKRSWNEPTMYVKQGMNSDFLVICLYVDDMIYTSSSEIMLHEFKKSMINEFEMTDIGKLSYFLGLEVLQENDGIFLSQKKYVLELLKKCGMEKCKSVTTPMNPHDKFTIVDGGENADGYTYRSLVGGLIYVTHTRPDIAFAVGIVSRFMHSPSVYHFGAAKRILRYLAGTFNYGIWYGRIEEVKLHGYTDSDWAGSCEDMKSLSANVFFIGTGAVSWTSKKQAVVALSTTESEYIAAALGACQAVWLRKMLKELHQEQDTSTPIKCDNRSAIFLSKNQGFHSRTKHISIKFHYIRSLVEEKQIELVPCDTKYQVADILTKPLGFEQFCYLRTMLGLVRYRKEKSKDQSNIISFFVTNLPGGISNSTLWNAFKQYGRIMDAYVARKKDSRGNHFGFIRFAGISKLNEVLRQLNSVTIFEAKLNVSVAKYDKQHRKMEGGSKGSDAPPVHVQAFGRVEEESRQKNPRSQTHAGLSYRDAVLGATKVFKHDDSIDLYPKYCLFKSVIVEMKNLESIGKIRDLLIVCGYKETAISFIGGLKLLCTFKDKNQAHDFISSKKQLWEKDVADVAFWNGQEIPFERLSKLKFTGIPLKYRDDNTFNQLGRLFGTVVCPSEFSWELDDISAGFCIVTTSLRRKIDEEIIFVSKDGSLPIWVSEVDFNLNNFINTDCFRNSPPGEINNNVEEGEFRPPGWTAERNHHGNEESLPRAEEPCINHSMHGKKACNNGGNVSSSKIPGPTDSPPFSQSFSNIGFSIGLNSTDKNLGPKKSRKRPRFNRSPSVCSPTIEGLGIPTPSATSFPDLNKSISGVISGDASLSINLENGTNIVDEAAHDMHREFPPDAQLFVPPSTDETMSTAMDQRTVEIEIDKTVEIGEALGIQLNLFKPQGVGDLRKANWVRNIKSANGVHFISIQETKYQEVPNFFINKLWGRNQFCYEGVSANGLSGGLFSIWDPSVFSFVEAIKHQNFMIIKGSLRSSGDIWNVVNIYAPNDPGARRDLWTTIIQYKNSMNGFWVLMGDFNDVRTFEERLNSEFIEANARAFNEFIHMMELHEEYSDHRPVMLSTSNSDFGPTPFKAYNSWLSIPGLLEHIEKDCKNFKFQGRADLALVTKLKWMKSGIKHWIQSDKAKRMGNYKVSKDIIADLDLKAERGPLDQEDLQQRISLNDNNYTLHFEWSSMTLSELELQQVNTLSNLIKESQISRGQDSWRWNLGSGIGFTVSCIKDALLSNNHPISNGVQSYFWNNWIPKKVNFLAWRAELDKLPTMDVLKRRRLQLDSCWCVFCKEYEESAEHIFLSCWVAQKIWENITKWCRLRFGFFFSIQDLVDPRSFGKGSKKWKKIIHGVLATFIWCVWRSRNAALFDSKPIVVENIVDEIKILSFLWVRNRAKFNSLSWSQWCNFDLSSAGV</sequence>
<dbReference type="GO" id="GO:0003723">
    <property type="term" value="F:RNA binding"/>
    <property type="evidence" value="ECO:0007669"/>
    <property type="project" value="UniProtKB-UniRule"/>
</dbReference>
<dbReference type="InterPro" id="IPR013103">
    <property type="entry name" value="RVT_2"/>
</dbReference>
<dbReference type="SUPFAM" id="SSF56672">
    <property type="entry name" value="DNA/RNA polymerases"/>
    <property type="match status" value="1"/>
</dbReference>
<dbReference type="SUPFAM" id="SSF56219">
    <property type="entry name" value="DNase I-like"/>
    <property type="match status" value="1"/>
</dbReference>
<dbReference type="SUPFAM" id="SSF54928">
    <property type="entry name" value="RNA-binding domain, RBD"/>
    <property type="match status" value="1"/>
</dbReference>
<feature type="region of interest" description="Disordered" evidence="2">
    <location>
        <begin position="902"/>
        <end position="978"/>
    </location>
</feature>
<dbReference type="PROSITE" id="PS50102">
    <property type="entry name" value="RRM"/>
    <property type="match status" value="1"/>
</dbReference>
<evidence type="ECO:0000313" key="5">
    <source>
        <dbReference type="Proteomes" id="UP000326396"/>
    </source>
</evidence>
<evidence type="ECO:0000256" key="2">
    <source>
        <dbReference type="SAM" id="MobiDB-lite"/>
    </source>
</evidence>
<dbReference type="InterPro" id="IPR043502">
    <property type="entry name" value="DNA/RNA_pol_sf"/>
</dbReference>
<dbReference type="PANTHER" id="PTHR11439">
    <property type="entry name" value="GAG-POL-RELATED RETROTRANSPOSON"/>
    <property type="match status" value="1"/>
</dbReference>
<dbReference type="PANTHER" id="PTHR11439:SF483">
    <property type="entry name" value="PEPTIDE SYNTHASE GLIP-LIKE, PUTATIVE (AFU_ORTHOLOGUE AFUA_3G12920)-RELATED"/>
    <property type="match status" value="1"/>
</dbReference>
<feature type="region of interest" description="Disordered" evidence="2">
    <location>
        <begin position="874"/>
        <end position="893"/>
    </location>
</feature>
<dbReference type="CDD" id="cd09272">
    <property type="entry name" value="RNase_HI_RT_Ty1"/>
    <property type="match status" value="1"/>
</dbReference>
<dbReference type="InterPro" id="IPR026960">
    <property type="entry name" value="RVT-Znf"/>
</dbReference>
<evidence type="ECO:0000313" key="4">
    <source>
        <dbReference type="EMBL" id="KAD4179777.1"/>
    </source>
</evidence>
<accession>A0A5N6N0G2</accession>
<dbReference type="InterPro" id="IPR000504">
    <property type="entry name" value="RRM_dom"/>
</dbReference>
<name>A0A5N6N0G2_9ASTR</name>
<keyword evidence="5" id="KW-1185">Reference proteome</keyword>
<dbReference type="Proteomes" id="UP000326396">
    <property type="component" value="Linkage Group LG4"/>
</dbReference>
<feature type="compositionally biased region" description="Polar residues" evidence="2">
    <location>
        <begin position="927"/>
        <end position="947"/>
    </location>
</feature>
<feature type="domain" description="RRM" evidence="3">
    <location>
        <begin position="539"/>
        <end position="616"/>
    </location>
</feature>
<dbReference type="InterPro" id="IPR012677">
    <property type="entry name" value="Nucleotide-bd_a/b_plait_sf"/>
</dbReference>
<dbReference type="OrthoDB" id="1922643at2759"/>
<evidence type="ECO:0000256" key="1">
    <source>
        <dbReference type="PROSITE-ProRule" id="PRU00176"/>
    </source>
</evidence>
<dbReference type="CDD" id="cd00590">
    <property type="entry name" value="RRM_SF"/>
    <property type="match status" value="1"/>
</dbReference>
<feature type="compositionally biased region" description="Basic and acidic residues" evidence="2">
    <location>
        <begin position="881"/>
        <end position="893"/>
    </location>
</feature>
<reference evidence="4 5" key="1">
    <citation type="submission" date="2019-05" db="EMBL/GenBank/DDBJ databases">
        <title>Mikania micrantha, genome provides insights into the molecular mechanism of rapid growth.</title>
        <authorList>
            <person name="Liu B."/>
        </authorList>
    </citation>
    <scope>NUCLEOTIDE SEQUENCE [LARGE SCALE GENOMIC DNA]</scope>
    <source>
        <strain evidence="4">NLD-2019</strain>
        <tissue evidence="4">Leaf</tissue>
    </source>
</reference>
<proteinExistence type="predicted"/>
<dbReference type="InterPro" id="IPR036691">
    <property type="entry name" value="Endo/exonu/phosph_ase_sf"/>
</dbReference>
<dbReference type="EMBL" id="SZYD01000014">
    <property type="protein sequence ID" value="KAD4179777.1"/>
    <property type="molecule type" value="Genomic_DNA"/>
</dbReference>